<dbReference type="InterPro" id="IPR003604">
    <property type="entry name" value="Matrin/U1-like-C_Znf_C2H2"/>
</dbReference>
<dbReference type="InterPro" id="IPR054076">
    <property type="entry name" value="ZUO1-like_ZHD"/>
</dbReference>
<dbReference type="PANTHER" id="PTHR44029">
    <property type="entry name" value="DNAJ HOMOLOG SUBFAMILY C MEMBER 21"/>
    <property type="match status" value="1"/>
</dbReference>
<dbReference type="PROSITE" id="PS50076">
    <property type="entry name" value="DNAJ_2"/>
    <property type="match status" value="1"/>
</dbReference>
<evidence type="ECO:0000256" key="3">
    <source>
        <dbReference type="ARBA" id="ARBA00022833"/>
    </source>
</evidence>
<evidence type="ECO:0000256" key="4">
    <source>
        <dbReference type="PROSITE-ProRule" id="PRU00042"/>
    </source>
</evidence>
<feature type="compositionally biased region" description="Acidic residues" evidence="6">
    <location>
        <begin position="540"/>
        <end position="556"/>
    </location>
</feature>
<dbReference type="SMART" id="SM00355">
    <property type="entry name" value="ZnF_C2H2"/>
    <property type="match status" value="3"/>
</dbReference>
<evidence type="ECO:0008006" key="11">
    <source>
        <dbReference type="Google" id="ProtNLM"/>
    </source>
</evidence>
<dbReference type="Pfam" id="PF21884">
    <property type="entry name" value="ZUO1-like_ZHD"/>
    <property type="match status" value="1"/>
</dbReference>
<feature type="compositionally biased region" description="Polar residues" evidence="6">
    <location>
        <begin position="516"/>
        <end position="531"/>
    </location>
</feature>
<name>A0A4Y7TKK1_COPMI</name>
<dbReference type="InterPro" id="IPR018253">
    <property type="entry name" value="DnaJ_domain_CS"/>
</dbReference>
<dbReference type="SMART" id="SM00451">
    <property type="entry name" value="ZnF_U1"/>
    <property type="match status" value="2"/>
</dbReference>
<evidence type="ECO:0000313" key="9">
    <source>
        <dbReference type="EMBL" id="TEB34468.1"/>
    </source>
</evidence>
<dbReference type="InterPro" id="IPR036869">
    <property type="entry name" value="J_dom_sf"/>
</dbReference>
<proteinExistence type="predicted"/>
<feature type="compositionally biased region" description="Basic and acidic residues" evidence="6">
    <location>
        <begin position="602"/>
        <end position="611"/>
    </location>
</feature>
<feature type="region of interest" description="Disordered" evidence="6">
    <location>
        <begin position="419"/>
        <end position="628"/>
    </location>
</feature>
<keyword evidence="5" id="KW-0175">Coiled coil</keyword>
<feature type="domain" description="C2H2-type" evidence="8">
    <location>
        <begin position="584"/>
        <end position="608"/>
    </location>
</feature>
<dbReference type="PANTHER" id="PTHR44029:SF1">
    <property type="entry name" value="DNAJ HOMOLOG SUBFAMILY C MEMBER 21"/>
    <property type="match status" value="1"/>
</dbReference>
<dbReference type="InterPro" id="IPR036236">
    <property type="entry name" value="Znf_C2H2_sf"/>
</dbReference>
<gene>
    <name evidence="9" type="ORF">FA13DRAFT_1788900</name>
</gene>
<feature type="compositionally biased region" description="Low complexity" evidence="6">
    <location>
        <begin position="445"/>
        <end position="458"/>
    </location>
</feature>
<evidence type="ECO:0000256" key="5">
    <source>
        <dbReference type="SAM" id="Coils"/>
    </source>
</evidence>
<organism evidence="9 10">
    <name type="scientific">Coprinellus micaceus</name>
    <name type="common">Glistening ink-cap mushroom</name>
    <name type="synonym">Coprinus micaceus</name>
    <dbReference type="NCBI Taxonomy" id="71717"/>
    <lineage>
        <taxon>Eukaryota</taxon>
        <taxon>Fungi</taxon>
        <taxon>Dikarya</taxon>
        <taxon>Basidiomycota</taxon>
        <taxon>Agaricomycotina</taxon>
        <taxon>Agaricomycetes</taxon>
        <taxon>Agaricomycetidae</taxon>
        <taxon>Agaricales</taxon>
        <taxon>Agaricineae</taxon>
        <taxon>Psathyrellaceae</taxon>
        <taxon>Coprinellus</taxon>
    </lineage>
</organism>
<dbReference type="Pfam" id="PF12171">
    <property type="entry name" value="zf-C2H2_jaz"/>
    <property type="match status" value="2"/>
</dbReference>
<feature type="coiled-coil region" evidence="5">
    <location>
        <begin position="21"/>
        <end position="61"/>
    </location>
</feature>
<dbReference type="SUPFAM" id="SSF57667">
    <property type="entry name" value="beta-beta-alpha zinc fingers"/>
    <property type="match status" value="2"/>
</dbReference>
<keyword evidence="10" id="KW-1185">Reference proteome</keyword>
<dbReference type="SMART" id="SM00271">
    <property type="entry name" value="DnaJ"/>
    <property type="match status" value="1"/>
</dbReference>
<feature type="compositionally biased region" description="Acidic residues" evidence="6">
    <location>
        <begin position="394"/>
        <end position="403"/>
    </location>
</feature>
<keyword evidence="2 4" id="KW-0863">Zinc-finger</keyword>
<dbReference type="STRING" id="71717.A0A4Y7TKK1"/>
<evidence type="ECO:0000256" key="6">
    <source>
        <dbReference type="SAM" id="MobiDB-lite"/>
    </source>
</evidence>
<dbReference type="InterPro" id="IPR022755">
    <property type="entry name" value="Znf_C2H2_jaz"/>
</dbReference>
<feature type="domain" description="J" evidence="7">
    <location>
        <begin position="1"/>
        <end position="71"/>
    </location>
</feature>
<keyword evidence="1" id="KW-0479">Metal-binding</keyword>
<accession>A0A4Y7TKK1</accession>
<evidence type="ECO:0000259" key="8">
    <source>
        <dbReference type="PROSITE" id="PS50157"/>
    </source>
</evidence>
<evidence type="ECO:0000256" key="2">
    <source>
        <dbReference type="ARBA" id="ARBA00022771"/>
    </source>
</evidence>
<feature type="region of interest" description="Disordered" evidence="6">
    <location>
        <begin position="346"/>
        <end position="406"/>
    </location>
</feature>
<dbReference type="Gene3D" id="3.30.160.60">
    <property type="entry name" value="Classic Zinc Finger"/>
    <property type="match status" value="2"/>
</dbReference>
<dbReference type="AlphaFoldDB" id="A0A4Y7TKK1"/>
<dbReference type="GO" id="GO:0005737">
    <property type="term" value="C:cytoplasm"/>
    <property type="evidence" value="ECO:0007669"/>
    <property type="project" value="TreeGrafter"/>
</dbReference>
<comment type="caution">
    <text evidence="9">The sequence shown here is derived from an EMBL/GenBank/DDBJ whole genome shotgun (WGS) entry which is preliminary data.</text>
</comment>
<dbReference type="InterPro" id="IPR001623">
    <property type="entry name" value="DnaJ_domain"/>
</dbReference>
<sequence>MGAGESTARGAEQEEGIVDYYKILEVAEDATAEEIKNHENQEEATQKFATLQQAYEVLSDEQERAWYDSHKTSLVPEADGDAVFEDIRTGKPPPRTRDRGLTTRHLARFFDVSIFKGYGDEANSFFTIYRNLFERLASEEHLLDPNIDYPSFGYSTWPFTTEMKKRTDADGAAREFYSVWTNFATEKEFTWEETWRLSEAPDRRVRRAMEKENKKTRDDARREYNDTVRSLAKFVRKRDPRFQKYQRELDEIAKSKVASNTAPRPSTTTAADYVEQDWQKLDPNAHGHADLEWGVAENDNEEEWECVACGKSFRSEAAWDSHERSKKHLKAIEQLRREMEVDDEALELQEEKEGEGSEAESTLSGEDDEEYVDAGAEVEGAFEANGEGYAPEADASEEDELEVERDSWDCVACEKSFNTQGAWESHERNKKHQKALQEYLKAQRSTNSSSKPSKASTPIPQPHASDIAPSASRPKGKKANPRTASPQPDFDDDDDSMPMSKTQRKAQRKAKLAEFSETQSQAQLQVPSGMNTPLPPAPGQEEEDEHGQENEGEVESAEPVSTSKKAKRKEAGKEKVKPGGTGSFQCNVCQGKFPSKTKLFNHVRDEEHEQAVHGQGGGGKKGAKGKKR</sequence>
<reference evidence="9 10" key="1">
    <citation type="journal article" date="2019" name="Nat. Ecol. Evol.">
        <title>Megaphylogeny resolves global patterns of mushroom evolution.</title>
        <authorList>
            <person name="Varga T."/>
            <person name="Krizsan K."/>
            <person name="Foldi C."/>
            <person name="Dima B."/>
            <person name="Sanchez-Garcia M."/>
            <person name="Sanchez-Ramirez S."/>
            <person name="Szollosi G.J."/>
            <person name="Szarkandi J.G."/>
            <person name="Papp V."/>
            <person name="Albert L."/>
            <person name="Andreopoulos W."/>
            <person name="Angelini C."/>
            <person name="Antonin V."/>
            <person name="Barry K.W."/>
            <person name="Bougher N.L."/>
            <person name="Buchanan P."/>
            <person name="Buyck B."/>
            <person name="Bense V."/>
            <person name="Catcheside P."/>
            <person name="Chovatia M."/>
            <person name="Cooper J."/>
            <person name="Damon W."/>
            <person name="Desjardin D."/>
            <person name="Finy P."/>
            <person name="Geml J."/>
            <person name="Haridas S."/>
            <person name="Hughes K."/>
            <person name="Justo A."/>
            <person name="Karasinski D."/>
            <person name="Kautmanova I."/>
            <person name="Kiss B."/>
            <person name="Kocsube S."/>
            <person name="Kotiranta H."/>
            <person name="LaButti K.M."/>
            <person name="Lechner B.E."/>
            <person name="Liimatainen K."/>
            <person name="Lipzen A."/>
            <person name="Lukacs Z."/>
            <person name="Mihaltcheva S."/>
            <person name="Morgado L.N."/>
            <person name="Niskanen T."/>
            <person name="Noordeloos M.E."/>
            <person name="Ohm R.A."/>
            <person name="Ortiz-Santana B."/>
            <person name="Ovrebo C."/>
            <person name="Racz N."/>
            <person name="Riley R."/>
            <person name="Savchenko A."/>
            <person name="Shiryaev A."/>
            <person name="Soop K."/>
            <person name="Spirin V."/>
            <person name="Szebenyi C."/>
            <person name="Tomsovsky M."/>
            <person name="Tulloss R.E."/>
            <person name="Uehling J."/>
            <person name="Grigoriev I.V."/>
            <person name="Vagvolgyi C."/>
            <person name="Papp T."/>
            <person name="Martin F.M."/>
            <person name="Miettinen O."/>
            <person name="Hibbett D.S."/>
            <person name="Nagy L.G."/>
        </authorList>
    </citation>
    <scope>NUCLEOTIDE SEQUENCE [LARGE SCALE GENOMIC DNA]</scope>
    <source>
        <strain evidence="9 10">FP101781</strain>
    </source>
</reference>
<dbReference type="OrthoDB" id="5894at2759"/>
<dbReference type="Gene3D" id="1.10.287.110">
    <property type="entry name" value="DnaJ domain"/>
    <property type="match status" value="1"/>
</dbReference>
<dbReference type="PROSITE" id="PS00636">
    <property type="entry name" value="DNAJ_1"/>
    <property type="match status" value="1"/>
</dbReference>
<evidence type="ECO:0000259" key="7">
    <source>
        <dbReference type="PROSITE" id="PS50076"/>
    </source>
</evidence>
<dbReference type="Proteomes" id="UP000298030">
    <property type="component" value="Unassembled WGS sequence"/>
</dbReference>
<dbReference type="PROSITE" id="PS50157">
    <property type="entry name" value="ZINC_FINGER_C2H2_2"/>
    <property type="match status" value="2"/>
</dbReference>
<keyword evidence="3" id="KW-0862">Zinc</keyword>
<dbReference type="PROSITE" id="PS00028">
    <property type="entry name" value="ZINC_FINGER_C2H2_1"/>
    <property type="match status" value="3"/>
</dbReference>
<dbReference type="InterPro" id="IPR013087">
    <property type="entry name" value="Znf_C2H2_type"/>
</dbReference>
<protein>
    <recommendedName>
        <fullName evidence="11">DnaJ-domain-containing protein</fullName>
    </recommendedName>
</protein>
<dbReference type="SUPFAM" id="SSF46565">
    <property type="entry name" value="Chaperone J-domain"/>
    <property type="match status" value="1"/>
</dbReference>
<dbReference type="GO" id="GO:0003676">
    <property type="term" value="F:nucleic acid binding"/>
    <property type="evidence" value="ECO:0007669"/>
    <property type="project" value="InterPro"/>
</dbReference>
<evidence type="ECO:0000256" key="1">
    <source>
        <dbReference type="ARBA" id="ARBA00022723"/>
    </source>
</evidence>
<dbReference type="CDD" id="cd06257">
    <property type="entry name" value="DnaJ"/>
    <property type="match status" value="1"/>
</dbReference>
<dbReference type="GO" id="GO:0008270">
    <property type="term" value="F:zinc ion binding"/>
    <property type="evidence" value="ECO:0007669"/>
    <property type="project" value="UniProtKB-KW"/>
</dbReference>
<dbReference type="Pfam" id="PF00226">
    <property type="entry name" value="DnaJ"/>
    <property type="match status" value="1"/>
</dbReference>
<dbReference type="EMBL" id="QPFP01000009">
    <property type="protein sequence ID" value="TEB34468.1"/>
    <property type="molecule type" value="Genomic_DNA"/>
</dbReference>
<evidence type="ECO:0000313" key="10">
    <source>
        <dbReference type="Proteomes" id="UP000298030"/>
    </source>
</evidence>
<dbReference type="InterPro" id="IPR051964">
    <property type="entry name" value="Chaperone_stress_response"/>
</dbReference>
<feature type="domain" description="C2H2-type" evidence="8">
    <location>
        <begin position="304"/>
        <end position="328"/>
    </location>
</feature>